<evidence type="ECO:0000313" key="3">
    <source>
        <dbReference type="Proteomes" id="UP000018688"/>
    </source>
</evidence>
<gene>
    <name evidence="2" type="ORF">HMPREF2087_01453</name>
</gene>
<dbReference type="AlphaFoldDB" id="V8CF32"/>
<keyword evidence="1" id="KW-1133">Transmembrane helix</keyword>
<keyword evidence="1" id="KW-0472">Membrane</keyword>
<reference evidence="2 3" key="1">
    <citation type="submission" date="2013-10" db="EMBL/GenBank/DDBJ databases">
        <title>The Genome Sequence of Helicobacter canis NCTC 12740.</title>
        <authorList>
            <consortium name="The Broad Institute Genomics Platform"/>
            <person name="Earl A."/>
            <person name="Fox J.G."/>
            <person name="Shen Z."/>
            <person name="Young S.K."/>
            <person name="Zeng Q."/>
            <person name="Gargeya S."/>
            <person name="Fitzgerald M."/>
            <person name="Abouelleil A."/>
            <person name="Alvarado L."/>
            <person name="Chapman S.B."/>
            <person name="Gainer-Dewar J."/>
            <person name="Goldberg J."/>
            <person name="Griggs A."/>
            <person name="Gujja S."/>
            <person name="Hansen M."/>
            <person name="Howarth C."/>
            <person name="Imamovic A."/>
            <person name="Ireland A."/>
            <person name="Larimer J."/>
            <person name="McCowan C."/>
            <person name="Murphy C."/>
            <person name="Pearson M."/>
            <person name="Poon T.W."/>
            <person name="Priest M."/>
            <person name="Roberts A."/>
            <person name="Saif S."/>
            <person name="Shea T."/>
            <person name="Sykes S."/>
            <person name="Wortman J."/>
            <person name="Nusbaum C."/>
            <person name="Birren B."/>
        </authorList>
    </citation>
    <scope>NUCLEOTIDE SEQUENCE [LARGE SCALE GENOMIC DNA]</scope>
    <source>
        <strain evidence="2 3">NCTC 12740</strain>
    </source>
</reference>
<dbReference type="Proteomes" id="UP000018688">
    <property type="component" value="Unassembled WGS sequence"/>
</dbReference>
<proteinExistence type="predicted"/>
<keyword evidence="1" id="KW-0812">Transmembrane</keyword>
<evidence type="ECO:0000313" key="2">
    <source>
        <dbReference type="EMBL" id="ETD25625.1"/>
    </source>
</evidence>
<keyword evidence="3" id="KW-1185">Reference proteome</keyword>
<dbReference type="HOGENOM" id="CLU_2806540_0_0_7"/>
<feature type="transmembrane region" description="Helical" evidence="1">
    <location>
        <begin position="12"/>
        <end position="32"/>
    </location>
</feature>
<sequence>MNQSYARFKRISYQIIVMVVIAGIIGIFYGIALHQNLKESNKPKSVELYKHQIQEILSDQIQENTRK</sequence>
<dbReference type="EMBL" id="AZJJ01000007">
    <property type="protein sequence ID" value="ETD25625.1"/>
    <property type="molecule type" value="Genomic_DNA"/>
</dbReference>
<dbReference type="PATRIC" id="fig|1357399.3.peg.1518"/>
<organism evidence="2 3">
    <name type="scientific">Helicobacter canis NCTC 12740</name>
    <dbReference type="NCBI Taxonomy" id="1357399"/>
    <lineage>
        <taxon>Bacteria</taxon>
        <taxon>Pseudomonadati</taxon>
        <taxon>Campylobacterota</taxon>
        <taxon>Epsilonproteobacteria</taxon>
        <taxon>Campylobacterales</taxon>
        <taxon>Helicobacteraceae</taxon>
        <taxon>Helicobacter</taxon>
    </lineage>
</organism>
<comment type="caution">
    <text evidence="2">The sequence shown here is derived from an EMBL/GenBank/DDBJ whole genome shotgun (WGS) entry which is preliminary data.</text>
</comment>
<name>V8CF32_9HELI</name>
<protein>
    <submittedName>
        <fullName evidence="2">Uncharacterized protein</fullName>
    </submittedName>
</protein>
<dbReference type="STRING" id="1357399.HMPREF2087_01453"/>
<evidence type="ECO:0000256" key="1">
    <source>
        <dbReference type="SAM" id="Phobius"/>
    </source>
</evidence>
<accession>V8CF32</accession>